<evidence type="ECO:0000259" key="2">
    <source>
        <dbReference type="PROSITE" id="PS51903"/>
    </source>
</evidence>
<accession>A0ABP9BIL4</accession>
<dbReference type="Pfam" id="PF02861">
    <property type="entry name" value="Clp_N"/>
    <property type="match status" value="1"/>
</dbReference>
<evidence type="ECO:0000313" key="3">
    <source>
        <dbReference type="EMBL" id="GAA4795828.1"/>
    </source>
</evidence>
<gene>
    <name evidence="3" type="ORF">GCM10023200_34860</name>
</gene>
<dbReference type="RefSeq" id="WP_345417643.1">
    <property type="nucleotide sequence ID" value="NZ_BAABHO010000028.1"/>
</dbReference>
<dbReference type="InterPro" id="IPR004176">
    <property type="entry name" value="Clp_R_N"/>
</dbReference>
<dbReference type="InterPro" id="IPR036628">
    <property type="entry name" value="Clp_N_dom_sf"/>
</dbReference>
<reference evidence="4" key="1">
    <citation type="journal article" date="2019" name="Int. J. Syst. Evol. Microbiol.">
        <title>The Global Catalogue of Microorganisms (GCM) 10K type strain sequencing project: providing services to taxonomists for standard genome sequencing and annotation.</title>
        <authorList>
            <consortium name="The Broad Institute Genomics Platform"/>
            <consortium name="The Broad Institute Genome Sequencing Center for Infectious Disease"/>
            <person name="Wu L."/>
            <person name="Ma J."/>
        </authorList>
    </citation>
    <scope>NUCLEOTIDE SEQUENCE [LARGE SCALE GENOMIC DNA]</scope>
    <source>
        <strain evidence="4">JCM 17979</strain>
    </source>
</reference>
<organism evidence="3 4">
    <name type="scientific">Actinomycetospora chlora</name>
    <dbReference type="NCBI Taxonomy" id="663608"/>
    <lineage>
        <taxon>Bacteria</taxon>
        <taxon>Bacillati</taxon>
        <taxon>Actinomycetota</taxon>
        <taxon>Actinomycetes</taxon>
        <taxon>Pseudonocardiales</taxon>
        <taxon>Pseudonocardiaceae</taxon>
        <taxon>Actinomycetospora</taxon>
    </lineage>
</organism>
<dbReference type="PROSITE" id="PS51903">
    <property type="entry name" value="CLP_R"/>
    <property type="match status" value="1"/>
</dbReference>
<proteinExistence type="predicted"/>
<keyword evidence="1" id="KW-0677">Repeat</keyword>
<evidence type="ECO:0000313" key="4">
    <source>
        <dbReference type="Proteomes" id="UP001500928"/>
    </source>
</evidence>
<dbReference type="Gene3D" id="1.10.1780.10">
    <property type="entry name" value="Clp, N-terminal domain"/>
    <property type="match status" value="1"/>
</dbReference>
<protein>
    <recommendedName>
        <fullName evidence="2">Clp R domain-containing protein</fullName>
    </recommendedName>
</protein>
<keyword evidence="4" id="KW-1185">Reference proteome</keyword>
<name>A0ABP9BIL4_9PSEU</name>
<comment type="caution">
    <text evidence="3">The sequence shown here is derived from an EMBL/GenBank/DDBJ whole genome shotgun (WGS) entry which is preliminary data.</text>
</comment>
<dbReference type="Proteomes" id="UP001500928">
    <property type="component" value="Unassembled WGS sequence"/>
</dbReference>
<feature type="domain" description="Clp R" evidence="2">
    <location>
        <begin position="4"/>
        <end position="148"/>
    </location>
</feature>
<sequence>MSLTSRQTERVLRVLLLADREALRAGDARLGTAHLLLALLLDERDHADQGRRVLAAVDLDRARDEAARRRTRRGDPHAAHRPYTPGTVAAIDAAVRVADEAADPTLGVRHLLLGVLADGAEDAAAVLHALGVDVAGVAVAARRDLAADRSARPYAAAGPVLPQLDRVLELLRGLDRRLEVLEGGAAG</sequence>
<dbReference type="EMBL" id="BAABHO010000028">
    <property type="protein sequence ID" value="GAA4795828.1"/>
    <property type="molecule type" value="Genomic_DNA"/>
</dbReference>
<dbReference type="SUPFAM" id="SSF81923">
    <property type="entry name" value="Double Clp-N motif"/>
    <property type="match status" value="1"/>
</dbReference>
<evidence type="ECO:0000256" key="1">
    <source>
        <dbReference type="PROSITE-ProRule" id="PRU01251"/>
    </source>
</evidence>